<comment type="caution">
    <text evidence="2">The sequence shown here is derived from an EMBL/GenBank/DDBJ whole genome shotgun (WGS) entry which is preliminary data.</text>
</comment>
<dbReference type="RefSeq" id="WP_046909204.1">
    <property type="nucleotide sequence ID" value="NZ_BAAAXG010000009.1"/>
</dbReference>
<proteinExistence type="predicted"/>
<organism evidence="2 3">
    <name type="scientific">Streptomyces showdoensis</name>
    <dbReference type="NCBI Taxonomy" id="68268"/>
    <lineage>
        <taxon>Bacteria</taxon>
        <taxon>Bacillati</taxon>
        <taxon>Actinomycetota</taxon>
        <taxon>Actinomycetes</taxon>
        <taxon>Kitasatosporales</taxon>
        <taxon>Streptomycetaceae</taxon>
        <taxon>Streptomyces</taxon>
    </lineage>
</organism>
<gene>
    <name evidence="2" type="ORF">VO63_19830</name>
</gene>
<accession>A0A2P2GKK3</accession>
<dbReference type="Proteomes" id="UP000265325">
    <property type="component" value="Unassembled WGS sequence"/>
</dbReference>
<evidence type="ECO:0000313" key="3">
    <source>
        <dbReference type="Proteomes" id="UP000265325"/>
    </source>
</evidence>
<dbReference type="AlphaFoldDB" id="A0A2P2GKK3"/>
<reference evidence="2 3" key="1">
    <citation type="submission" date="2015-05" db="EMBL/GenBank/DDBJ databases">
        <title>Draft Genome assembly of Streptomyces showdoensis.</title>
        <authorList>
            <person name="Thapa K.K."/>
            <person name="Metsa-Ketela M."/>
        </authorList>
    </citation>
    <scope>NUCLEOTIDE SEQUENCE [LARGE SCALE GENOMIC DNA]</scope>
    <source>
        <strain evidence="2 3">ATCC 15227</strain>
    </source>
</reference>
<dbReference type="EMBL" id="LAQS01000030">
    <property type="protein sequence ID" value="KKZ72042.1"/>
    <property type="molecule type" value="Genomic_DNA"/>
</dbReference>
<evidence type="ECO:0000256" key="1">
    <source>
        <dbReference type="SAM" id="MobiDB-lite"/>
    </source>
</evidence>
<sequence>MTPGGRSDLPSFVTFKTGAELLVEQGIATSITPDGVRYIARQDNQEWPFGEGKPHPYEKVGNARVMATKPFLDYFRSHPPKGRGPDRAPRSTQ</sequence>
<name>A0A2P2GKK3_STREW</name>
<protein>
    <submittedName>
        <fullName evidence="2">Uncharacterized protein</fullName>
    </submittedName>
</protein>
<keyword evidence="3" id="KW-1185">Reference proteome</keyword>
<dbReference type="OrthoDB" id="4316677at2"/>
<feature type="region of interest" description="Disordered" evidence="1">
    <location>
        <begin position="73"/>
        <end position="93"/>
    </location>
</feature>
<feature type="compositionally biased region" description="Basic and acidic residues" evidence="1">
    <location>
        <begin position="83"/>
        <end position="93"/>
    </location>
</feature>
<evidence type="ECO:0000313" key="2">
    <source>
        <dbReference type="EMBL" id="KKZ72042.1"/>
    </source>
</evidence>